<proteinExistence type="predicted"/>
<gene>
    <name evidence="1" type="ORF">C427_1046</name>
</gene>
<sequence>MLSRKKNWMVASKAYLKEQMEIYYTPLGEDIESDDTEKPTSLFQSISRLNSVRG</sequence>
<accession>K7ADX5</accession>
<evidence type="ECO:0000313" key="1">
    <source>
        <dbReference type="EMBL" id="AGH43155.1"/>
    </source>
</evidence>
<dbReference type="EMBL" id="CP003837">
    <property type="protein sequence ID" value="AGH43155.1"/>
    <property type="molecule type" value="Genomic_DNA"/>
</dbReference>
<dbReference type="PATRIC" id="fig|1129794.4.peg.1034"/>
<dbReference type="AlphaFoldDB" id="K7ADX5"/>
<dbReference type="KEGG" id="gps:C427_1046"/>
<dbReference type="STRING" id="1129794.C427_1046"/>
<reference evidence="1 2" key="1">
    <citation type="journal article" date="2013" name="Genome Announc.">
        <title>Complete Genome Sequence of Glaciecola psychrophila Strain 170T.</title>
        <authorList>
            <person name="Yin J."/>
            <person name="Chen J."/>
            <person name="Liu G."/>
            <person name="Yu Y."/>
            <person name="Song L."/>
            <person name="Wang X."/>
            <person name="Qu X."/>
        </authorList>
    </citation>
    <scope>NUCLEOTIDE SEQUENCE [LARGE SCALE GENOMIC DNA]</scope>
    <source>
        <strain evidence="1 2">170</strain>
    </source>
</reference>
<evidence type="ECO:0000313" key="2">
    <source>
        <dbReference type="Proteomes" id="UP000011864"/>
    </source>
</evidence>
<dbReference type="HOGENOM" id="CLU_3046249_0_0_6"/>
<keyword evidence="2" id="KW-1185">Reference proteome</keyword>
<name>K7ADX5_9ALTE</name>
<dbReference type="Proteomes" id="UP000011864">
    <property type="component" value="Chromosome"/>
</dbReference>
<organism evidence="1 2">
    <name type="scientific">Paraglaciecola psychrophila 170</name>
    <dbReference type="NCBI Taxonomy" id="1129794"/>
    <lineage>
        <taxon>Bacteria</taxon>
        <taxon>Pseudomonadati</taxon>
        <taxon>Pseudomonadota</taxon>
        <taxon>Gammaproteobacteria</taxon>
        <taxon>Alteromonadales</taxon>
        <taxon>Alteromonadaceae</taxon>
        <taxon>Paraglaciecola</taxon>
    </lineage>
</organism>
<protein>
    <submittedName>
        <fullName evidence="1">Uncharacterized protein</fullName>
    </submittedName>
</protein>